<comment type="caution">
    <text evidence="2">The sequence shown here is derived from an EMBL/GenBank/DDBJ whole genome shotgun (WGS) entry which is preliminary data.</text>
</comment>
<feature type="compositionally biased region" description="Basic and acidic residues" evidence="1">
    <location>
        <begin position="299"/>
        <end position="330"/>
    </location>
</feature>
<evidence type="ECO:0000313" key="3">
    <source>
        <dbReference type="Proteomes" id="UP001595898"/>
    </source>
</evidence>
<feature type="compositionally biased region" description="Polar residues" evidence="1">
    <location>
        <begin position="384"/>
        <end position="408"/>
    </location>
</feature>
<name>A0ABD5PIZ2_9EURY</name>
<evidence type="ECO:0000313" key="2">
    <source>
        <dbReference type="EMBL" id="MFC4540546.1"/>
    </source>
</evidence>
<evidence type="ECO:0000256" key="1">
    <source>
        <dbReference type="SAM" id="MobiDB-lite"/>
    </source>
</evidence>
<organism evidence="2 3">
    <name type="scientific">Halosolutus amylolyticus</name>
    <dbReference type="NCBI Taxonomy" id="2932267"/>
    <lineage>
        <taxon>Archaea</taxon>
        <taxon>Methanobacteriati</taxon>
        <taxon>Methanobacteriota</taxon>
        <taxon>Stenosarchaea group</taxon>
        <taxon>Halobacteria</taxon>
        <taxon>Halobacteriales</taxon>
        <taxon>Natrialbaceae</taxon>
        <taxon>Halosolutus</taxon>
    </lineage>
</organism>
<keyword evidence="3" id="KW-1185">Reference proteome</keyword>
<dbReference type="AlphaFoldDB" id="A0ABD5PIZ2"/>
<sequence>MSPGRSGEPSRELLRCADVLGAFGVTAAEVRAFAARAGSTPGRDDSSAERADSLETVLAALLADADDRTALVRRLICRSDRGFSCPARYDHDALEEALAGVFESVDWLFELLETRDGLLLTAADPVRRRRERTMSYPATPLGTNNLPAVLYAINEAILRGTDARILLLSTEADRWRAALIREDDLDRLQRRYGRHIGVFDRPLRPADDLAAYVPDASADADEVSTDGPWPAWAHDGAGAGAGPGQSASESGDGNGATGVPAAEDAGARDDGARTGSDGGEATVDANAVERLIEEAEPDGPDRIDAGRATAERGRSGDASESHPDDADDGRSAAQETTVDATRSIDGFELSGSSAVSRVPGAAGDRDEASEDGTDGRESARETDVSTADSRTTTTDGWSLSGTTTTARVSNDAFGTDDVPQSEDDRYRALGAALTTGRDVSVKGLLEDDEFLPSLPAAEPEETRLTFEDSFDPDAVEEAKAVAEESGFVWVESGSMETTRISNG</sequence>
<protein>
    <submittedName>
        <fullName evidence="2">Uncharacterized protein</fullName>
    </submittedName>
</protein>
<reference evidence="2 3" key="1">
    <citation type="journal article" date="2019" name="Int. J. Syst. Evol. Microbiol.">
        <title>The Global Catalogue of Microorganisms (GCM) 10K type strain sequencing project: providing services to taxonomists for standard genome sequencing and annotation.</title>
        <authorList>
            <consortium name="The Broad Institute Genomics Platform"/>
            <consortium name="The Broad Institute Genome Sequencing Center for Infectious Disease"/>
            <person name="Wu L."/>
            <person name="Ma J."/>
        </authorList>
    </citation>
    <scope>NUCLEOTIDE SEQUENCE [LARGE SCALE GENOMIC DNA]</scope>
    <source>
        <strain evidence="2 3">WLHS5</strain>
    </source>
</reference>
<dbReference type="RefSeq" id="WP_250138715.1">
    <property type="nucleotide sequence ID" value="NZ_JALIQP010000001.1"/>
</dbReference>
<gene>
    <name evidence="2" type="ORF">ACFO5R_01235</name>
</gene>
<proteinExistence type="predicted"/>
<feature type="compositionally biased region" description="Basic and acidic residues" evidence="1">
    <location>
        <begin position="373"/>
        <end position="383"/>
    </location>
</feature>
<accession>A0ABD5PIZ2</accession>
<dbReference type="EMBL" id="JBHSFA010000002">
    <property type="protein sequence ID" value="MFC4540546.1"/>
    <property type="molecule type" value="Genomic_DNA"/>
</dbReference>
<feature type="compositionally biased region" description="Low complexity" evidence="1">
    <location>
        <begin position="227"/>
        <end position="236"/>
    </location>
</feature>
<dbReference type="Proteomes" id="UP001595898">
    <property type="component" value="Unassembled WGS sequence"/>
</dbReference>
<feature type="region of interest" description="Disordered" evidence="1">
    <location>
        <begin position="217"/>
        <end position="421"/>
    </location>
</feature>